<gene>
    <name evidence="2" type="ORF">DERP_002491</name>
</gene>
<dbReference type="Proteomes" id="UP000887458">
    <property type="component" value="Unassembled WGS sequence"/>
</dbReference>
<keyword evidence="3" id="KW-1185">Reference proteome</keyword>
<comment type="caution">
    <text evidence="2">The sequence shown here is derived from an EMBL/GenBank/DDBJ whole genome shotgun (WGS) entry which is preliminary data.</text>
</comment>
<protein>
    <submittedName>
        <fullName evidence="2">Uncharacterized protein</fullName>
    </submittedName>
</protein>
<organism evidence="2 3">
    <name type="scientific">Dermatophagoides pteronyssinus</name>
    <name type="common">European house dust mite</name>
    <dbReference type="NCBI Taxonomy" id="6956"/>
    <lineage>
        <taxon>Eukaryota</taxon>
        <taxon>Metazoa</taxon>
        <taxon>Ecdysozoa</taxon>
        <taxon>Arthropoda</taxon>
        <taxon>Chelicerata</taxon>
        <taxon>Arachnida</taxon>
        <taxon>Acari</taxon>
        <taxon>Acariformes</taxon>
        <taxon>Sarcoptiformes</taxon>
        <taxon>Astigmata</taxon>
        <taxon>Psoroptidia</taxon>
        <taxon>Analgoidea</taxon>
        <taxon>Pyroglyphidae</taxon>
        <taxon>Dermatophagoidinae</taxon>
        <taxon>Dermatophagoides</taxon>
    </lineage>
</organism>
<name>A0ABQ8JHW2_DERPT</name>
<accession>A0ABQ8JHW2</accession>
<feature type="compositionally biased region" description="Polar residues" evidence="1">
    <location>
        <begin position="67"/>
        <end position="85"/>
    </location>
</feature>
<proteinExistence type="predicted"/>
<feature type="region of interest" description="Disordered" evidence="1">
    <location>
        <begin position="54"/>
        <end position="85"/>
    </location>
</feature>
<reference evidence="2 3" key="1">
    <citation type="journal article" date="2018" name="J. Allergy Clin. Immunol.">
        <title>High-quality assembly of Dermatophagoides pteronyssinus genome and transcriptome reveals a wide range of novel allergens.</title>
        <authorList>
            <person name="Liu X.Y."/>
            <person name="Yang K.Y."/>
            <person name="Wang M.Q."/>
            <person name="Kwok J.S."/>
            <person name="Zeng X."/>
            <person name="Yang Z."/>
            <person name="Xiao X.J."/>
            <person name="Lau C.P."/>
            <person name="Li Y."/>
            <person name="Huang Z.M."/>
            <person name="Ba J.G."/>
            <person name="Yim A.K."/>
            <person name="Ouyang C.Y."/>
            <person name="Ngai S.M."/>
            <person name="Chan T.F."/>
            <person name="Leung E.L."/>
            <person name="Liu L."/>
            <person name="Liu Z.G."/>
            <person name="Tsui S.K."/>
        </authorList>
    </citation>
    <scope>NUCLEOTIDE SEQUENCE [LARGE SCALE GENOMIC DNA]</scope>
    <source>
        <strain evidence="2">Derp</strain>
    </source>
</reference>
<sequence length="85" mass="9903">MILNQIIQDNHSIKENHNDVDNDFSSRIFNDNDNEMILKRALRRIENALKQIDNNNSNDDQLMVVDKQQSSSSISHFDHNNNPNP</sequence>
<reference evidence="2 3" key="2">
    <citation type="journal article" date="2022" name="Mol. Biol. Evol.">
        <title>Comparative Genomics Reveals Insights into the Divergent Evolution of Astigmatic Mites and Household Pest Adaptations.</title>
        <authorList>
            <person name="Xiong Q."/>
            <person name="Wan A.T."/>
            <person name="Liu X."/>
            <person name="Fung C.S."/>
            <person name="Xiao X."/>
            <person name="Malainual N."/>
            <person name="Hou J."/>
            <person name="Wang L."/>
            <person name="Wang M."/>
            <person name="Yang K.Y."/>
            <person name="Cui Y."/>
            <person name="Leung E.L."/>
            <person name="Nong W."/>
            <person name="Shin S.K."/>
            <person name="Au S.W."/>
            <person name="Jeong K.Y."/>
            <person name="Chew F.T."/>
            <person name="Hui J.H."/>
            <person name="Leung T.F."/>
            <person name="Tungtrongchitr A."/>
            <person name="Zhong N."/>
            <person name="Liu Z."/>
            <person name="Tsui S.K."/>
        </authorList>
    </citation>
    <scope>NUCLEOTIDE SEQUENCE [LARGE SCALE GENOMIC DNA]</scope>
    <source>
        <strain evidence="2">Derp</strain>
    </source>
</reference>
<dbReference type="EMBL" id="NJHN03000037">
    <property type="protein sequence ID" value="KAH9422195.1"/>
    <property type="molecule type" value="Genomic_DNA"/>
</dbReference>
<evidence type="ECO:0000256" key="1">
    <source>
        <dbReference type="SAM" id="MobiDB-lite"/>
    </source>
</evidence>
<evidence type="ECO:0000313" key="2">
    <source>
        <dbReference type="EMBL" id="KAH9422195.1"/>
    </source>
</evidence>
<evidence type="ECO:0000313" key="3">
    <source>
        <dbReference type="Proteomes" id="UP000887458"/>
    </source>
</evidence>